<dbReference type="Gene3D" id="3.30.780.10">
    <property type="entry name" value="SUI1-like domain"/>
    <property type="match status" value="1"/>
</dbReference>
<accession>A0AAD2CH51</accession>
<gene>
    <name evidence="3" type="ORF">CYCCA115_LOCUS2943</name>
</gene>
<proteinExistence type="predicted"/>
<dbReference type="EMBL" id="CAKOGP040000224">
    <property type="protein sequence ID" value="CAJ1932651.1"/>
    <property type="molecule type" value="Genomic_DNA"/>
</dbReference>
<dbReference type="InterPro" id="IPR057429">
    <property type="entry name" value="WH_eIF2D"/>
</dbReference>
<dbReference type="Pfam" id="PF26291">
    <property type="entry name" value="SWIB_eIF2D"/>
    <property type="match status" value="1"/>
</dbReference>
<comment type="caution">
    <text evidence="3">The sequence shown here is derived from an EMBL/GenBank/DDBJ whole genome shotgun (WGS) entry which is preliminary data.</text>
</comment>
<dbReference type="Pfam" id="PF25304">
    <property type="entry name" value="WHD_eIF2D"/>
    <property type="match status" value="1"/>
</dbReference>
<dbReference type="AlphaFoldDB" id="A0AAD2CH51"/>
<feature type="compositionally biased region" description="Polar residues" evidence="1">
    <location>
        <begin position="388"/>
        <end position="413"/>
    </location>
</feature>
<dbReference type="Proteomes" id="UP001295423">
    <property type="component" value="Unassembled WGS sequence"/>
</dbReference>
<dbReference type="Pfam" id="PF26292">
    <property type="entry name" value="PUA_elF2D"/>
    <property type="match status" value="1"/>
</dbReference>
<dbReference type="PROSITE" id="PS50296">
    <property type="entry name" value="SUI1"/>
    <property type="match status" value="1"/>
</dbReference>
<evidence type="ECO:0000256" key="1">
    <source>
        <dbReference type="SAM" id="MobiDB-lite"/>
    </source>
</evidence>
<dbReference type="InterPro" id="IPR015947">
    <property type="entry name" value="PUA-like_sf"/>
</dbReference>
<dbReference type="SUPFAM" id="SSF55159">
    <property type="entry name" value="eIF1-like"/>
    <property type="match status" value="1"/>
</dbReference>
<dbReference type="Gene3D" id="3.10.400.20">
    <property type="match status" value="1"/>
</dbReference>
<feature type="compositionally biased region" description="Low complexity" evidence="1">
    <location>
        <begin position="33"/>
        <end position="47"/>
    </location>
</feature>
<organism evidence="3 4">
    <name type="scientific">Cylindrotheca closterium</name>
    <dbReference type="NCBI Taxonomy" id="2856"/>
    <lineage>
        <taxon>Eukaryota</taxon>
        <taxon>Sar</taxon>
        <taxon>Stramenopiles</taxon>
        <taxon>Ochrophyta</taxon>
        <taxon>Bacillariophyta</taxon>
        <taxon>Bacillariophyceae</taxon>
        <taxon>Bacillariophycidae</taxon>
        <taxon>Bacillariales</taxon>
        <taxon>Bacillariaceae</taxon>
        <taxon>Cylindrotheca</taxon>
    </lineage>
</organism>
<dbReference type="InterPro" id="IPR048248">
    <property type="entry name" value="PUA_eIF2d-like"/>
</dbReference>
<dbReference type="GO" id="GO:0003743">
    <property type="term" value="F:translation initiation factor activity"/>
    <property type="evidence" value="ECO:0007669"/>
    <property type="project" value="InterPro"/>
</dbReference>
<protein>
    <recommendedName>
        <fullName evidence="2">SUI1 domain-containing protein</fullName>
    </recommendedName>
</protein>
<dbReference type="GO" id="GO:0001731">
    <property type="term" value="P:formation of translation preinitiation complex"/>
    <property type="evidence" value="ECO:0007669"/>
    <property type="project" value="InterPro"/>
</dbReference>
<dbReference type="SUPFAM" id="SSF88697">
    <property type="entry name" value="PUA domain-like"/>
    <property type="match status" value="1"/>
</dbReference>
<keyword evidence="4" id="KW-1185">Reference proteome</keyword>
<feature type="region of interest" description="Disordered" evidence="1">
    <location>
        <begin position="362"/>
        <end position="439"/>
    </location>
</feature>
<evidence type="ECO:0000259" key="2">
    <source>
        <dbReference type="PROSITE" id="PS50296"/>
    </source>
</evidence>
<dbReference type="InterPro" id="IPR039757">
    <property type="entry name" value="EIF2D"/>
</dbReference>
<reference evidence="3" key="1">
    <citation type="submission" date="2023-08" db="EMBL/GenBank/DDBJ databases">
        <authorList>
            <person name="Audoor S."/>
            <person name="Bilcke G."/>
        </authorList>
    </citation>
    <scope>NUCLEOTIDE SEQUENCE</scope>
</reference>
<feature type="compositionally biased region" description="Acidic residues" evidence="1">
    <location>
        <begin position="366"/>
        <end position="380"/>
    </location>
</feature>
<dbReference type="SUPFAM" id="SSF47592">
    <property type="entry name" value="SWIB/MDM2 domain"/>
    <property type="match status" value="1"/>
</dbReference>
<dbReference type="InterPro" id="IPR058886">
    <property type="entry name" value="SWIB_eIF2D"/>
</dbReference>
<sequence>MFHKEDTALFGVVASNPNNKFIKGGVGGGGGKNKNNANPSANHSAAAHYNNNNASKKKSATMDVPLKKSVRKQLYQRACDYFRPNLPDVEELLKQVFLQGNLSSRSLPLAEKHRSMVVYVKTPSNGDNDNNGNDSIDSNASNVHKYPYKKSTQFVWMAMVDGKTKVVDESPTVALWAILSNCLGLLRFTTNGNHNHKSDDLQSSYNNSDHWHQWYVVQVPAAVSKFVCRGADLMKAGMRSIPNATRPASSENSNHKDGYSSQTVAIMVQGNPQPFAVGRLLLSKQDNNDDDKNNDAEFGYQTKGVGVEIWSTYGDDFWRQSAAPSNLHKGGMVNVLGGGDSFENGHFGNIGFSEGKFVYPLTNMDGQEEDDSDDEQEGNAESERANKAENQINAEDNKVTEVSAQEGENNATDKTAEGNGQVETNDEDDNEDEDTPESHLHQAVCQALVNLSNKDFPMLITTFYSKHVVPNSSQKIDLKQTKYKKFGAYIKEQVALGLLLVGPDKANKKNKDPMAMILGYYKKHDDVQGLTKSAPVLDADAPTKLVLVNLYVIQNSIVSLMRLDADEVAATNATSEERRGTGMLTTPEVKQIVEGYIEREELVHPVRKDQITLDGPLTDAIFPPKQQKQNPQPLPTIMKRKEVYQQFTARLQPAYALVTMPGSKITTLKKGTPPKVEIEVSMRQSRKFVTRIRGMEEYGIDGQVLSKDVSKRLACSSTVDTEAAAGRAALKKGRVEVEFQGNIADELEALLTGDESLSSHGGVKDSDYAIPLKVLEVILRKGVPPRKRKGGGKKKK</sequence>
<feature type="region of interest" description="Disordered" evidence="1">
    <location>
        <begin position="25"/>
        <end position="47"/>
    </location>
</feature>
<feature type="compositionally biased region" description="Acidic residues" evidence="1">
    <location>
        <begin position="424"/>
        <end position="435"/>
    </location>
</feature>
<feature type="domain" description="SUI1" evidence="2">
    <location>
        <begin position="676"/>
        <end position="755"/>
    </location>
</feature>
<dbReference type="InterPro" id="IPR001950">
    <property type="entry name" value="SUI1"/>
</dbReference>
<name>A0AAD2CH51_9STRA</name>
<dbReference type="PANTHER" id="PTHR12217:SF4">
    <property type="entry name" value="EUKARYOTIC TRANSLATION INITIATION FACTOR 2D"/>
    <property type="match status" value="1"/>
</dbReference>
<dbReference type="InterPro" id="IPR036885">
    <property type="entry name" value="SWIB_MDM2_dom_sf"/>
</dbReference>
<dbReference type="Pfam" id="PF01253">
    <property type="entry name" value="SUI1"/>
    <property type="match status" value="1"/>
</dbReference>
<evidence type="ECO:0000313" key="4">
    <source>
        <dbReference type="Proteomes" id="UP001295423"/>
    </source>
</evidence>
<dbReference type="PANTHER" id="PTHR12217">
    <property type="entry name" value="EUKARYOTIC TRANSLATION INITIATION FACTOR 2D"/>
    <property type="match status" value="1"/>
</dbReference>
<dbReference type="InterPro" id="IPR036877">
    <property type="entry name" value="SUI1_dom_sf"/>
</dbReference>
<evidence type="ECO:0000313" key="3">
    <source>
        <dbReference type="EMBL" id="CAJ1932651.1"/>
    </source>
</evidence>